<dbReference type="InterPro" id="IPR044822">
    <property type="entry name" value="Myb_DNA-bind_4"/>
</dbReference>
<feature type="domain" description="Myb/SANT-like DNA-binding" evidence="2">
    <location>
        <begin position="14"/>
        <end position="102"/>
    </location>
</feature>
<dbReference type="Proteomes" id="UP001190640">
    <property type="component" value="Chromosome 11"/>
</dbReference>
<accession>A0AA97K1K9</accession>
<evidence type="ECO:0000256" key="1">
    <source>
        <dbReference type="SAM" id="MobiDB-lite"/>
    </source>
</evidence>
<reference evidence="4" key="1">
    <citation type="submission" date="2025-08" db="UniProtKB">
        <authorList>
            <consortium name="RefSeq"/>
        </authorList>
    </citation>
    <scope>IDENTIFICATION</scope>
    <source>
        <tissue evidence="4">Blood</tissue>
    </source>
</reference>
<dbReference type="RefSeq" id="XP_054846926.1">
    <property type="nucleotide sequence ID" value="XM_054990951.1"/>
</dbReference>
<organism evidence="3 4">
    <name type="scientific">Eublepharis macularius</name>
    <name type="common">Leopard gecko</name>
    <name type="synonym">Cyrtodactylus macularius</name>
    <dbReference type="NCBI Taxonomy" id="481883"/>
    <lineage>
        <taxon>Eukaryota</taxon>
        <taxon>Metazoa</taxon>
        <taxon>Chordata</taxon>
        <taxon>Craniata</taxon>
        <taxon>Vertebrata</taxon>
        <taxon>Euteleostomi</taxon>
        <taxon>Lepidosauria</taxon>
        <taxon>Squamata</taxon>
        <taxon>Bifurcata</taxon>
        <taxon>Gekkota</taxon>
        <taxon>Eublepharidae</taxon>
        <taxon>Eublepharinae</taxon>
        <taxon>Eublepharis</taxon>
    </lineage>
</organism>
<keyword evidence="3" id="KW-1185">Reference proteome</keyword>
<dbReference type="Gene3D" id="1.10.10.60">
    <property type="entry name" value="Homeodomain-like"/>
    <property type="match status" value="1"/>
</dbReference>
<name>A0AA97K1K9_EUBMA</name>
<proteinExistence type="predicted"/>
<dbReference type="KEGG" id="emc:129337346"/>
<dbReference type="PANTHER" id="PTHR47595:SF1">
    <property type="entry name" value="MYB_SANT-LIKE DNA-BINDING DOMAIN-CONTAINING PROTEIN"/>
    <property type="match status" value="1"/>
</dbReference>
<feature type="region of interest" description="Disordered" evidence="1">
    <location>
        <begin position="339"/>
        <end position="372"/>
    </location>
</feature>
<dbReference type="PANTHER" id="PTHR47595">
    <property type="entry name" value="HEAT SHOCK 70 KDA PROTEIN 14"/>
    <property type="match status" value="1"/>
</dbReference>
<protein>
    <submittedName>
        <fullName evidence="4">Myb/SANT-like DNA-binding domain-containing protein 7</fullName>
    </submittedName>
</protein>
<evidence type="ECO:0000313" key="3">
    <source>
        <dbReference type="Proteomes" id="UP001190640"/>
    </source>
</evidence>
<feature type="region of interest" description="Disordered" evidence="1">
    <location>
        <begin position="190"/>
        <end position="232"/>
    </location>
</feature>
<feature type="compositionally biased region" description="Polar residues" evidence="1">
    <location>
        <begin position="207"/>
        <end position="220"/>
    </location>
</feature>
<dbReference type="AlphaFoldDB" id="A0AA97K1K9"/>
<dbReference type="GeneID" id="129337346"/>
<evidence type="ECO:0000259" key="2">
    <source>
        <dbReference type="Pfam" id="PF13837"/>
    </source>
</evidence>
<gene>
    <name evidence="4" type="primary">LOC129337346</name>
</gene>
<dbReference type="Pfam" id="PF13837">
    <property type="entry name" value="Myb_DNA-bind_4"/>
    <property type="match status" value="1"/>
</dbReference>
<sequence>MAYMGEIGLKRGLAWRHREIMDLLHFWGEEKIQEALRNTHRNLDYFVKIAEQMATRGHRRSALECRSKTKTMRLEYKKVVAHNGRSGNAPITCPYYRELESILRGDASVHPKRLARSMVLQVVGQVRNEPVELQVGSEELFSHDLVAVNAGDLRISSPCHSDIVDAIDEISYCEADMDSTPDGLLEEDVEEHNSLIGDPCCGKENNPPCQQPESTAQDKSSPPVPAEALSPGTQLANIRGRRRRTHAINDAADKFLSQASEEHREEMALRQKEQLEMRKWREEESSRQLLFLEETRQERRMFQESWSQNIDVMRAAVGTLQTLGEAIMRQQSKVGQGVAIMPSGQPMSNVEENRRVSTKRSCVGRSRDRLTL</sequence>
<evidence type="ECO:0000313" key="4">
    <source>
        <dbReference type="RefSeq" id="XP_054846926.1"/>
    </source>
</evidence>